<dbReference type="EMBL" id="HBIU01044062">
    <property type="protein sequence ID" value="CAE0641067.1"/>
    <property type="molecule type" value="Transcribed_RNA"/>
</dbReference>
<proteinExistence type="inferred from homology"/>
<protein>
    <recommendedName>
        <fullName evidence="8">Pirin</fullName>
    </recommendedName>
</protein>
<dbReference type="InterPro" id="IPR011051">
    <property type="entry name" value="RmlC_Cupin_sf"/>
</dbReference>
<sequence length="378" mass="42621">MVTRITLTRGQTLFFLLSLPMLLRAFNRGVTRKPMSKLIKETEPLGFPWFTMDPFLFCVFHEDFYPKGNEFLGPDEPLIGRNLGSDFTIKDGYRMYHGEVVPGFPGHPHRGFETVTVVNAGFVDHADSMGAAGRYGGGDTQWMTAGGGVQHSEMFPCLKRDKGNHLELFQIWLNLPKKDKMVDPYFTMLWQENLPRWTETNAAGKEADIQLVAGRIGEHCPPPPPPNSWAADPANDVMILGVKLQEGATWTMPAASGPEINRVLYFFKGEEVRLGEEAVSRHRAYVLRADRGFEVEALAGEVRCLVLQGRPIGEPVVQHGPFVMNTRREIMQCFEDYQRTEFGGWPWDSRDVTHGPDRGRFARHADGREEEPDDSPAT</sequence>
<name>A0A6V1NZX2_HETAK</name>
<feature type="compositionally biased region" description="Acidic residues" evidence="3">
    <location>
        <begin position="368"/>
        <end position="378"/>
    </location>
</feature>
<dbReference type="InterPro" id="IPR012093">
    <property type="entry name" value="Pirin"/>
</dbReference>
<dbReference type="Pfam" id="PF02678">
    <property type="entry name" value="Pirin"/>
    <property type="match status" value="1"/>
</dbReference>
<feature type="domain" description="Pirin C-terminal" evidence="6">
    <location>
        <begin position="242"/>
        <end position="343"/>
    </location>
</feature>
<accession>A0A6V1NZX2</accession>
<organism evidence="7">
    <name type="scientific">Heterosigma akashiwo</name>
    <name type="common">Chromophytic alga</name>
    <name type="synonym">Heterosigma carterae</name>
    <dbReference type="NCBI Taxonomy" id="2829"/>
    <lineage>
        <taxon>Eukaryota</taxon>
        <taxon>Sar</taxon>
        <taxon>Stramenopiles</taxon>
        <taxon>Ochrophyta</taxon>
        <taxon>Raphidophyceae</taxon>
        <taxon>Chattonellales</taxon>
        <taxon>Chattonellaceae</taxon>
        <taxon>Heterosigma</taxon>
    </lineage>
</organism>
<comment type="similarity">
    <text evidence="1 2">Belongs to the pirin family.</text>
</comment>
<gene>
    <name evidence="7" type="ORF">HAKA00212_LOCUS19891</name>
</gene>
<reference evidence="7" key="1">
    <citation type="submission" date="2021-01" db="EMBL/GenBank/DDBJ databases">
        <authorList>
            <person name="Corre E."/>
            <person name="Pelletier E."/>
            <person name="Niang G."/>
            <person name="Scheremetjew M."/>
            <person name="Finn R."/>
            <person name="Kale V."/>
            <person name="Holt S."/>
            <person name="Cochrane G."/>
            <person name="Meng A."/>
            <person name="Brown T."/>
            <person name="Cohen L."/>
        </authorList>
    </citation>
    <scope>NUCLEOTIDE SEQUENCE</scope>
    <source>
        <strain evidence="7">CCMP3107</strain>
    </source>
</reference>
<dbReference type="InterPro" id="IPR003829">
    <property type="entry name" value="Pirin_N_dom"/>
</dbReference>
<evidence type="ECO:0000256" key="3">
    <source>
        <dbReference type="SAM" id="MobiDB-lite"/>
    </source>
</evidence>
<feature type="signal peptide" evidence="4">
    <location>
        <begin position="1"/>
        <end position="25"/>
    </location>
</feature>
<evidence type="ECO:0000256" key="1">
    <source>
        <dbReference type="ARBA" id="ARBA00008416"/>
    </source>
</evidence>
<evidence type="ECO:0000259" key="6">
    <source>
        <dbReference type="Pfam" id="PF05726"/>
    </source>
</evidence>
<evidence type="ECO:0000313" key="7">
    <source>
        <dbReference type="EMBL" id="CAE0641067.1"/>
    </source>
</evidence>
<keyword evidence="4" id="KW-0732">Signal</keyword>
<dbReference type="PANTHER" id="PTHR13903:SF8">
    <property type="entry name" value="PIRIN"/>
    <property type="match status" value="1"/>
</dbReference>
<dbReference type="Pfam" id="PF05726">
    <property type="entry name" value="Pirin_C"/>
    <property type="match status" value="1"/>
</dbReference>
<dbReference type="InterPro" id="IPR008778">
    <property type="entry name" value="Pirin_C_dom"/>
</dbReference>
<feature type="region of interest" description="Disordered" evidence="3">
    <location>
        <begin position="345"/>
        <end position="378"/>
    </location>
</feature>
<dbReference type="Gene3D" id="2.60.120.10">
    <property type="entry name" value="Jelly Rolls"/>
    <property type="match status" value="2"/>
</dbReference>
<evidence type="ECO:0000256" key="2">
    <source>
        <dbReference type="RuleBase" id="RU003457"/>
    </source>
</evidence>
<dbReference type="InterPro" id="IPR014710">
    <property type="entry name" value="RmlC-like_jellyroll"/>
</dbReference>
<dbReference type="AlphaFoldDB" id="A0A6V1NZX2"/>
<evidence type="ECO:0000256" key="4">
    <source>
        <dbReference type="SAM" id="SignalP"/>
    </source>
</evidence>
<feature type="chain" id="PRO_5030160745" description="Pirin" evidence="4">
    <location>
        <begin position="26"/>
        <end position="378"/>
    </location>
</feature>
<dbReference type="PANTHER" id="PTHR13903">
    <property type="entry name" value="PIRIN-RELATED"/>
    <property type="match status" value="1"/>
</dbReference>
<feature type="compositionally biased region" description="Basic and acidic residues" evidence="3">
    <location>
        <begin position="348"/>
        <end position="367"/>
    </location>
</feature>
<feature type="domain" description="Pirin N-terminal" evidence="5">
    <location>
        <begin position="87"/>
        <end position="173"/>
    </location>
</feature>
<dbReference type="SUPFAM" id="SSF51182">
    <property type="entry name" value="RmlC-like cupins"/>
    <property type="match status" value="1"/>
</dbReference>
<evidence type="ECO:0000259" key="5">
    <source>
        <dbReference type="Pfam" id="PF02678"/>
    </source>
</evidence>
<evidence type="ECO:0008006" key="8">
    <source>
        <dbReference type="Google" id="ProtNLM"/>
    </source>
</evidence>